<evidence type="ECO:0000313" key="4">
    <source>
        <dbReference type="Proteomes" id="UP000552097"/>
    </source>
</evidence>
<keyword evidence="4" id="KW-1185">Reference proteome</keyword>
<organism evidence="3 4">
    <name type="scientific">Saccharothrix ecbatanensis</name>
    <dbReference type="NCBI Taxonomy" id="1105145"/>
    <lineage>
        <taxon>Bacteria</taxon>
        <taxon>Bacillati</taxon>
        <taxon>Actinomycetota</taxon>
        <taxon>Actinomycetes</taxon>
        <taxon>Pseudonocardiales</taxon>
        <taxon>Pseudonocardiaceae</taxon>
        <taxon>Saccharothrix</taxon>
    </lineage>
</organism>
<gene>
    <name evidence="3" type="ORF">F4560_003410</name>
</gene>
<dbReference type="Proteomes" id="UP000552097">
    <property type="component" value="Unassembled WGS sequence"/>
</dbReference>
<dbReference type="AlphaFoldDB" id="A0A7W9HJW6"/>
<dbReference type="EC" id="2.3.1.179" evidence="3"/>
<dbReference type="InterPro" id="IPR014030">
    <property type="entry name" value="Ketoacyl_synth_N"/>
</dbReference>
<dbReference type="GO" id="GO:0004315">
    <property type="term" value="F:3-oxoacyl-[acyl-carrier-protein] synthase activity"/>
    <property type="evidence" value="ECO:0007669"/>
    <property type="project" value="UniProtKB-EC"/>
</dbReference>
<accession>A0A7W9HJW6</accession>
<evidence type="ECO:0000256" key="1">
    <source>
        <dbReference type="ARBA" id="ARBA00022679"/>
    </source>
</evidence>
<proteinExistence type="predicted"/>
<dbReference type="InterPro" id="IPR000794">
    <property type="entry name" value="Beta-ketoacyl_synthase"/>
</dbReference>
<dbReference type="EMBL" id="JACHMO010000001">
    <property type="protein sequence ID" value="MBB5803642.1"/>
    <property type="molecule type" value="Genomic_DNA"/>
</dbReference>
<name>A0A7W9HJW6_9PSEU</name>
<dbReference type="Pfam" id="PF00109">
    <property type="entry name" value="ketoacyl-synt"/>
    <property type="match status" value="1"/>
</dbReference>
<sequence>MSASAISAIRPTISLWSAVSPYGIGRDAFIEGIGSQPDPAVQLDQDRWHAAEDHACLVPGFEIRDVLGKKGTRSMDRVSALAVTASGELLRNAPVEGDGRDIGLVLGTTTGSVQSMMDFTRTSMTAEHPFYVDPAVIPNIVLNCAASQCAIWHQLRGPNTTVAGGRGSTLLGLGYAARLLASGRASKVLCGAAEEFSGARSWLDRHTRGADAGDVVLGEGSAMLLIEPGDRRDRPPMAQILAVESMVYLDGDVTTTLRKCVDRALRNAKVKASEVWAALPSALPGLAGEQERALLSGMFDSSALTRVPDVGRLGDTSAATSAFQIVSLLAVAERTSGAAGNAAVVTTVDRDGTVACAVLRLLVHCPPKIGLSGALRGKAEK</sequence>
<reference evidence="3 4" key="1">
    <citation type="submission" date="2020-08" db="EMBL/GenBank/DDBJ databases">
        <title>Sequencing the genomes of 1000 actinobacteria strains.</title>
        <authorList>
            <person name="Klenk H.-P."/>
        </authorList>
    </citation>
    <scope>NUCLEOTIDE SEQUENCE [LARGE SCALE GENOMIC DNA]</scope>
    <source>
        <strain evidence="3 4">DSM 45486</strain>
    </source>
</reference>
<keyword evidence="3" id="KW-0012">Acyltransferase</keyword>
<evidence type="ECO:0000313" key="3">
    <source>
        <dbReference type="EMBL" id="MBB5803642.1"/>
    </source>
</evidence>
<comment type="caution">
    <text evidence="3">The sequence shown here is derived from an EMBL/GenBank/DDBJ whole genome shotgun (WGS) entry which is preliminary data.</text>
</comment>
<dbReference type="GO" id="GO:0006633">
    <property type="term" value="P:fatty acid biosynthetic process"/>
    <property type="evidence" value="ECO:0007669"/>
    <property type="project" value="TreeGrafter"/>
</dbReference>
<dbReference type="InterPro" id="IPR016039">
    <property type="entry name" value="Thiolase-like"/>
</dbReference>
<dbReference type="PANTHER" id="PTHR11712">
    <property type="entry name" value="POLYKETIDE SYNTHASE-RELATED"/>
    <property type="match status" value="1"/>
</dbReference>
<protein>
    <submittedName>
        <fullName evidence="3">3-oxoacyl-[acyl-carrier-protein] synthase II</fullName>
        <ecNumber evidence="3">2.3.1.179</ecNumber>
    </submittedName>
</protein>
<dbReference type="PANTHER" id="PTHR11712:SF336">
    <property type="entry name" value="3-OXOACYL-[ACYL-CARRIER-PROTEIN] SYNTHASE, MITOCHONDRIAL"/>
    <property type="match status" value="1"/>
</dbReference>
<evidence type="ECO:0000259" key="2">
    <source>
        <dbReference type="Pfam" id="PF00109"/>
    </source>
</evidence>
<dbReference type="SUPFAM" id="SSF53901">
    <property type="entry name" value="Thiolase-like"/>
    <property type="match status" value="1"/>
</dbReference>
<dbReference type="Gene3D" id="3.40.47.10">
    <property type="match status" value="1"/>
</dbReference>
<keyword evidence="1 3" id="KW-0808">Transferase</keyword>
<feature type="domain" description="Beta-ketoacyl synthase-like N-terminal" evidence="2">
    <location>
        <begin position="62"/>
        <end position="227"/>
    </location>
</feature>
<dbReference type="RefSeq" id="WP_184921067.1">
    <property type="nucleotide sequence ID" value="NZ_JACHMO010000001.1"/>
</dbReference>